<evidence type="ECO:0000313" key="2">
    <source>
        <dbReference type="EMBL" id="SMO79898.1"/>
    </source>
</evidence>
<dbReference type="AlphaFoldDB" id="A0A521E7H1"/>
<gene>
    <name evidence="2" type="ORF">SAMN06265350_11228</name>
</gene>
<dbReference type="OrthoDB" id="118896at2"/>
<keyword evidence="3" id="KW-1185">Reference proteome</keyword>
<feature type="domain" description="DUF4136" evidence="1">
    <location>
        <begin position="22"/>
        <end position="187"/>
    </location>
</feature>
<protein>
    <recommendedName>
        <fullName evidence="1">DUF4136 domain-containing protein</fullName>
    </recommendedName>
</protein>
<dbReference type="PROSITE" id="PS51257">
    <property type="entry name" value="PROKAR_LIPOPROTEIN"/>
    <property type="match status" value="1"/>
</dbReference>
<evidence type="ECO:0000259" key="1">
    <source>
        <dbReference type="Pfam" id="PF13590"/>
    </source>
</evidence>
<sequence>MRNSTLLVLLIVTTGCTSYQISTDKHLKADFSTYKSYAWLPPTDTIKNSAIDRKKLIKSVFVYSNTQLNAHGMMIDTQNPDLLIRCYTMVQNKNGYKYNSPIKRGIDFNKRYKKNDFPGMYINVSPEYSALADHSVEYEEGTLLIETIDLQTRKIIWSGKSGNALAKTRKLDERLQKAIEKIFKHFPAKPRKK</sequence>
<dbReference type="Pfam" id="PF13590">
    <property type="entry name" value="DUF4136"/>
    <property type="match status" value="1"/>
</dbReference>
<dbReference type="EMBL" id="FXSZ01000012">
    <property type="protein sequence ID" value="SMO79898.1"/>
    <property type="molecule type" value="Genomic_DNA"/>
</dbReference>
<dbReference type="Proteomes" id="UP000315971">
    <property type="component" value="Unassembled WGS sequence"/>
</dbReference>
<name>A0A521E7H1_9SPHI</name>
<evidence type="ECO:0000313" key="3">
    <source>
        <dbReference type="Proteomes" id="UP000315971"/>
    </source>
</evidence>
<proteinExistence type="predicted"/>
<reference evidence="2 3" key="1">
    <citation type="submission" date="2017-05" db="EMBL/GenBank/DDBJ databases">
        <authorList>
            <person name="Varghese N."/>
            <person name="Submissions S."/>
        </authorList>
    </citation>
    <scope>NUCLEOTIDE SEQUENCE [LARGE SCALE GENOMIC DNA]</scope>
    <source>
        <strain evidence="2 3">DSM 21342</strain>
    </source>
</reference>
<dbReference type="RefSeq" id="WP_142604621.1">
    <property type="nucleotide sequence ID" value="NZ_FXSZ01000012.1"/>
</dbReference>
<dbReference type="InterPro" id="IPR025411">
    <property type="entry name" value="DUF4136"/>
</dbReference>
<dbReference type="Gene3D" id="3.30.160.670">
    <property type="match status" value="1"/>
</dbReference>
<organism evidence="2 3">
    <name type="scientific">Solitalea koreensis</name>
    <dbReference type="NCBI Taxonomy" id="543615"/>
    <lineage>
        <taxon>Bacteria</taxon>
        <taxon>Pseudomonadati</taxon>
        <taxon>Bacteroidota</taxon>
        <taxon>Sphingobacteriia</taxon>
        <taxon>Sphingobacteriales</taxon>
        <taxon>Sphingobacteriaceae</taxon>
        <taxon>Solitalea</taxon>
    </lineage>
</organism>
<accession>A0A521E7H1</accession>